<dbReference type="Gene3D" id="3.30.450.40">
    <property type="match status" value="1"/>
</dbReference>
<dbReference type="PANTHER" id="PTHR24421:SF61">
    <property type="entry name" value="OXYGEN SENSOR HISTIDINE KINASE NREB"/>
    <property type="match status" value="1"/>
</dbReference>
<evidence type="ECO:0000256" key="3">
    <source>
        <dbReference type="ARBA" id="ARBA00023012"/>
    </source>
</evidence>
<comment type="caution">
    <text evidence="6">The sequence shown here is derived from an EMBL/GenBank/DDBJ whole genome shotgun (WGS) entry which is preliminary data.</text>
</comment>
<reference evidence="6 7" key="1">
    <citation type="submission" date="2020-08" db="EMBL/GenBank/DDBJ databases">
        <title>Sequencing the genomes of 1000 actinobacteria strains.</title>
        <authorList>
            <person name="Klenk H.-P."/>
        </authorList>
    </citation>
    <scope>NUCLEOTIDE SEQUENCE [LARGE SCALE GENOMIC DNA]</scope>
    <source>
        <strain evidence="6 7">DSM 45507</strain>
    </source>
</reference>
<keyword evidence="2 6" id="KW-0418">Kinase</keyword>
<dbReference type="Proteomes" id="UP000579153">
    <property type="component" value="Unassembled WGS sequence"/>
</dbReference>
<feature type="transmembrane region" description="Helical" evidence="4">
    <location>
        <begin position="299"/>
        <end position="319"/>
    </location>
</feature>
<dbReference type="EMBL" id="JACHMB010000001">
    <property type="protein sequence ID" value="MBB5780408.1"/>
    <property type="molecule type" value="Genomic_DNA"/>
</dbReference>
<dbReference type="PANTHER" id="PTHR24421">
    <property type="entry name" value="NITRATE/NITRITE SENSOR PROTEIN NARX-RELATED"/>
    <property type="match status" value="1"/>
</dbReference>
<protein>
    <submittedName>
        <fullName evidence="6">Signal transduction histidine kinase</fullName>
    </submittedName>
</protein>
<dbReference type="InterPro" id="IPR050482">
    <property type="entry name" value="Sensor_HK_TwoCompSys"/>
</dbReference>
<keyword evidence="4" id="KW-0472">Membrane</keyword>
<dbReference type="SUPFAM" id="SSF55781">
    <property type="entry name" value="GAF domain-like"/>
    <property type="match status" value="1"/>
</dbReference>
<feature type="transmembrane region" description="Helical" evidence="4">
    <location>
        <begin position="129"/>
        <end position="152"/>
    </location>
</feature>
<organism evidence="6 7">
    <name type="scientific">Nonomuraea jabiensis</name>
    <dbReference type="NCBI Taxonomy" id="882448"/>
    <lineage>
        <taxon>Bacteria</taxon>
        <taxon>Bacillati</taxon>
        <taxon>Actinomycetota</taxon>
        <taxon>Actinomycetes</taxon>
        <taxon>Streptosporangiales</taxon>
        <taxon>Streptosporangiaceae</taxon>
        <taxon>Nonomuraea</taxon>
    </lineage>
</organism>
<dbReference type="Gene3D" id="1.20.5.1930">
    <property type="match status" value="1"/>
</dbReference>
<dbReference type="CDD" id="cd16917">
    <property type="entry name" value="HATPase_UhpB-NarQ-NarX-like"/>
    <property type="match status" value="1"/>
</dbReference>
<dbReference type="Gene3D" id="3.30.565.10">
    <property type="entry name" value="Histidine kinase-like ATPase, C-terminal domain"/>
    <property type="match status" value="1"/>
</dbReference>
<dbReference type="InterPro" id="IPR003594">
    <property type="entry name" value="HATPase_dom"/>
</dbReference>
<feature type="transmembrane region" description="Helical" evidence="4">
    <location>
        <begin position="266"/>
        <end position="287"/>
    </location>
</feature>
<dbReference type="SUPFAM" id="SSF55874">
    <property type="entry name" value="ATPase domain of HSP90 chaperone/DNA topoisomerase II/histidine kinase"/>
    <property type="match status" value="1"/>
</dbReference>
<accession>A0A7W9GAW2</accession>
<dbReference type="Pfam" id="PF07730">
    <property type="entry name" value="HisKA_3"/>
    <property type="match status" value="1"/>
</dbReference>
<keyword evidence="1" id="KW-0808">Transferase</keyword>
<evidence type="ECO:0000256" key="1">
    <source>
        <dbReference type="ARBA" id="ARBA00022679"/>
    </source>
</evidence>
<evidence type="ECO:0000313" key="6">
    <source>
        <dbReference type="EMBL" id="MBB5780408.1"/>
    </source>
</evidence>
<feature type="transmembrane region" description="Helical" evidence="4">
    <location>
        <begin position="233"/>
        <end position="254"/>
    </location>
</feature>
<dbReference type="GO" id="GO:0016020">
    <property type="term" value="C:membrane"/>
    <property type="evidence" value="ECO:0007669"/>
    <property type="project" value="InterPro"/>
</dbReference>
<dbReference type="Pfam" id="PF02518">
    <property type="entry name" value="HATPase_c"/>
    <property type="match status" value="1"/>
</dbReference>
<name>A0A7W9GAW2_9ACTN</name>
<proteinExistence type="predicted"/>
<feature type="transmembrane region" description="Helical" evidence="4">
    <location>
        <begin position="201"/>
        <end position="221"/>
    </location>
</feature>
<dbReference type="GO" id="GO:0000155">
    <property type="term" value="F:phosphorelay sensor kinase activity"/>
    <property type="evidence" value="ECO:0007669"/>
    <property type="project" value="InterPro"/>
</dbReference>
<evidence type="ECO:0000256" key="2">
    <source>
        <dbReference type="ARBA" id="ARBA00022777"/>
    </source>
</evidence>
<feature type="transmembrane region" description="Helical" evidence="4">
    <location>
        <begin position="365"/>
        <end position="389"/>
    </location>
</feature>
<sequence>MSMWRLWPVSSGWSRRIPAGVAIVLVVLGVVATAAGLDAPSDGSMVPLGWRADGVVVDVPGTPVDVPGAPGGVGLRTGDLVTGVAGHRLADGLGVVPRPRPGTTLLYDVVRERPTTVAVRVGRPDPYPLLVAGWGDLVFVLALAGLAVALYLRRPEEPATAPLLVLAAGLLGSTLTVTAGLPALALATGGARLWLFHLNTIVAYSISWGGLLAFTIAFTAPRPLPARSRRAMAVGYAAPPAAMALWSALAAPLAPNALGRLGLVHVGQTAVVAAALVTSTAWGFVAYRRNPDPLMRARTRWLMAGGATATLLSLAGWHLPELLAAARPLPPGALGLSGLPFVAGIGVALRRHRLFDIERLANRSLVYASVVAILVAGYAAVVALLVSGLGLSQPVAAALTAAGAALALAPLRALAQSTVNRVMYGDRRDPSAALTRLGTRLQAVLLPADVLPAIVETVARSLRVPHAAIDLVDGSGAAHLATQYGVPVGEVHVEPLRYHGTLIGHLRVSARGSDDPLDPVDLGLIASLAQQVGTAVQAVRLHDDLARSRAEVVASREDERRRLRRDLHDGLGPTLAAIRIKAGLAARDVPPESAARPLLDEISAEAAASLTDVRRLVEALRPPALDELGVVGAIRARAAALSGAMCIEVVGSERLPALPAAVETAAYRIAVEAITNAARHSEATHCTATVAPSDGGVEVTVRDNGRGLGPDRTAGVGIRSMRERAAEVGGVWSMRSPPGGGTHIRAFLPTNLGGDHDPADPRR</sequence>
<feature type="transmembrane region" description="Helical" evidence="4">
    <location>
        <begin position="331"/>
        <end position="349"/>
    </location>
</feature>
<dbReference type="AlphaFoldDB" id="A0A7W9GAW2"/>
<dbReference type="GO" id="GO:0046983">
    <property type="term" value="F:protein dimerization activity"/>
    <property type="evidence" value="ECO:0007669"/>
    <property type="project" value="InterPro"/>
</dbReference>
<gene>
    <name evidence="6" type="ORF">HD596_007164</name>
</gene>
<evidence type="ECO:0000256" key="4">
    <source>
        <dbReference type="SAM" id="Phobius"/>
    </source>
</evidence>
<dbReference type="InterPro" id="IPR011712">
    <property type="entry name" value="Sig_transdc_His_kin_sub3_dim/P"/>
</dbReference>
<dbReference type="InterPro" id="IPR029016">
    <property type="entry name" value="GAF-like_dom_sf"/>
</dbReference>
<keyword evidence="7" id="KW-1185">Reference proteome</keyword>
<feature type="transmembrane region" description="Helical" evidence="4">
    <location>
        <begin position="395"/>
        <end position="415"/>
    </location>
</feature>
<evidence type="ECO:0000313" key="7">
    <source>
        <dbReference type="Proteomes" id="UP000579153"/>
    </source>
</evidence>
<dbReference type="InterPro" id="IPR036890">
    <property type="entry name" value="HATPase_C_sf"/>
</dbReference>
<keyword evidence="4" id="KW-1133">Transmembrane helix</keyword>
<evidence type="ECO:0000259" key="5">
    <source>
        <dbReference type="SMART" id="SM00387"/>
    </source>
</evidence>
<feature type="domain" description="Histidine kinase/HSP90-like ATPase" evidence="5">
    <location>
        <begin position="661"/>
        <end position="752"/>
    </location>
</feature>
<feature type="transmembrane region" description="Helical" evidence="4">
    <location>
        <begin position="164"/>
        <end position="189"/>
    </location>
</feature>
<keyword evidence="4" id="KW-0812">Transmembrane</keyword>
<keyword evidence="3" id="KW-0902">Two-component regulatory system</keyword>
<dbReference type="SMART" id="SM00387">
    <property type="entry name" value="HATPase_c"/>
    <property type="match status" value="1"/>
</dbReference>